<keyword evidence="9" id="KW-1185">Reference proteome</keyword>
<feature type="binding site" evidence="5">
    <location>
        <begin position="176"/>
        <end position="181"/>
    </location>
    <ligand>
        <name>NAD(+)</name>
        <dbReference type="ChEBI" id="CHEBI:57540"/>
    </ligand>
</feature>
<name>A0A8J7SHZ7_9RHOB</name>
<reference evidence="8" key="1">
    <citation type="submission" date="2020-12" db="EMBL/GenBank/DDBJ databases">
        <title>Bacterial taxonomy.</title>
        <authorList>
            <person name="Pan X."/>
        </authorList>
    </citation>
    <scope>NUCLEOTIDE SEQUENCE</scope>
    <source>
        <strain evidence="8">M0105</strain>
    </source>
</reference>
<dbReference type="FunFam" id="3.40.50.10860:FF:000010">
    <property type="entry name" value="Leucine dehydrogenase"/>
    <property type="match status" value="1"/>
</dbReference>
<sequence length="349" mass="36378">MDTFTHHDFDDHEQVVFAHDAETGLRAIIAVHDTTLGPALGGCRIWSYASEGEALTDVLRLSRGMSFKAALADLPLGGGKSVMMVGPDRPKTPAMMRAMGRAVERLAGRYIVAEDVGATVADMDEIATQTRHVSGLSGSVGDPSPWTARGVFLSLEAAVRHRLQRGLDGLRVTVTGLGNVGASLVAQLVDAGVEVSVADIRPEAVEAALARGAARSVEPSAAHRVAADVFAPCALGAVLNATTIPELAAQIVCGAANNQLATVADGERLRRRGILYAPDYLVNAGGLISVARPSTKLSDAEATARLEAIPETLLEIFAKAEAEQISPDAAADRVARARIAKGVRKATAA</sequence>
<dbReference type="Pfam" id="PF00208">
    <property type="entry name" value="ELFV_dehydrog"/>
    <property type="match status" value="1"/>
</dbReference>
<evidence type="ECO:0000256" key="5">
    <source>
        <dbReference type="PIRSR" id="PIRSR000188-2"/>
    </source>
</evidence>
<evidence type="ECO:0000256" key="2">
    <source>
        <dbReference type="ARBA" id="ARBA00023002"/>
    </source>
</evidence>
<dbReference type="PANTHER" id="PTHR42722:SF1">
    <property type="entry name" value="VALINE DEHYDROGENASE"/>
    <property type="match status" value="1"/>
</dbReference>
<dbReference type="SMART" id="SM00839">
    <property type="entry name" value="ELFV_dehydrog"/>
    <property type="match status" value="1"/>
</dbReference>
<dbReference type="Pfam" id="PF02812">
    <property type="entry name" value="ELFV_dehydrog_N"/>
    <property type="match status" value="1"/>
</dbReference>
<dbReference type="SUPFAM" id="SSF53223">
    <property type="entry name" value="Aminoacid dehydrogenase-like, N-terminal domain"/>
    <property type="match status" value="1"/>
</dbReference>
<evidence type="ECO:0000256" key="1">
    <source>
        <dbReference type="ARBA" id="ARBA00006382"/>
    </source>
</evidence>
<dbReference type="GO" id="GO:0006520">
    <property type="term" value="P:amino acid metabolic process"/>
    <property type="evidence" value="ECO:0007669"/>
    <property type="project" value="InterPro"/>
</dbReference>
<keyword evidence="3 5" id="KW-0520">NAD</keyword>
<dbReference type="EMBL" id="JAEHHL010000007">
    <property type="protein sequence ID" value="MBK0400025.1"/>
    <property type="molecule type" value="Genomic_DNA"/>
</dbReference>
<dbReference type="InterPro" id="IPR006095">
    <property type="entry name" value="Glu/Leu/Phe/Val/Trp_DH"/>
</dbReference>
<dbReference type="PANTHER" id="PTHR42722">
    <property type="entry name" value="LEUCINE DEHYDROGENASE"/>
    <property type="match status" value="1"/>
</dbReference>
<dbReference type="InterPro" id="IPR016211">
    <property type="entry name" value="Glu/Phe/Leu/Val/Trp_DH_bac/arc"/>
</dbReference>
<dbReference type="PRINTS" id="PR00082">
    <property type="entry name" value="GLFDHDRGNASE"/>
</dbReference>
<gene>
    <name evidence="8" type="ORF">H0I76_12570</name>
</gene>
<evidence type="ECO:0000256" key="3">
    <source>
        <dbReference type="ARBA" id="ARBA00023027"/>
    </source>
</evidence>
<proteinExistence type="inferred from homology"/>
<protein>
    <submittedName>
        <fullName evidence="8">Glu/Leu/Phe/Val dehydrogenase</fullName>
    </submittedName>
</protein>
<keyword evidence="2 6" id="KW-0560">Oxidoreductase</keyword>
<dbReference type="InterPro" id="IPR036291">
    <property type="entry name" value="NAD(P)-bd_dom_sf"/>
</dbReference>
<dbReference type="PIRSF" id="PIRSF000188">
    <property type="entry name" value="Phe_leu_dh"/>
    <property type="match status" value="1"/>
</dbReference>
<dbReference type="Proteomes" id="UP000655420">
    <property type="component" value="Unassembled WGS sequence"/>
</dbReference>
<evidence type="ECO:0000256" key="4">
    <source>
        <dbReference type="PIRSR" id="PIRSR000188-1"/>
    </source>
</evidence>
<organism evidence="8 9">
    <name type="scientific">Thermohalobaculum xanthum</name>
    <dbReference type="NCBI Taxonomy" id="2753746"/>
    <lineage>
        <taxon>Bacteria</taxon>
        <taxon>Pseudomonadati</taxon>
        <taxon>Pseudomonadota</taxon>
        <taxon>Alphaproteobacteria</taxon>
        <taxon>Rhodobacterales</taxon>
        <taxon>Paracoccaceae</taxon>
        <taxon>Thermohalobaculum</taxon>
    </lineage>
</organism>
<evidence type="ECO:0000256" key="6">
    <source>
        <dbReference type="RuleBase" id="RU004417"/>
    </source>
</evidence>
<dbReference type="GO" id="GO:0000166">
    <property type="term" value="F:nucleotide binding"/>
    <property type="evidence" value="ECO:0007669"/>
    <property type="project" value="UniProtKB-KW"/>
</dbReference>
<dbReference type="InterPro" id="IPR046346">
    <property type="entry name" value="Aminoacid_DH-like_N_sf"/>
</dbReference>
<dbReference type="Gene3D" id="3.40.50.720">
    <property type="entry name" value="NAD(P)-binding Rossmann-like Domain"/>
    <property type="match status" value="1"/>
</dbReference>
<dbReference type="SUPFAM" id="SSF51735">
    <property type="entry name" value="NAD(P)-binding Rossmann-fold domains"/>
    <property type="match status" value="1"/>
</dbReference>
<dbReference type="InterPro" id="IPR006097">
    <property type="entry name" value="Glu/Leu/Phe/Val/Trp_DH_dimer"/>
</dbReference>
<evidence type="ECO:0000313" key="9">
    <source>
        <dbReference type="Proteomes" id="UP000655420"/>
    </source>
</evidence>
<dbReference type="InterPro" id="IPR006096">
    <property type="entry name" value="Glu/Leu/Phe/Val/Trp_DH_C"/>
</dbReference>
<comment type="similarity">
    <text evidence="1 6">Belongs to the Glu/Leu/Phe/Val dehydrogenases family.</text>
</comment>
<comment type="caution">
    <text evidence="8">The sequence shown here is derived from an EMBL/GenBank/DDBJ whole genome shotgun (WGS) entry which is preliminary data.</text>
</comment>
<evidence type="ECO:0000259" key="7">
    <source>
        <dbReference type="SMART" id="SM00839"/>
    </source>
</evidence>
<dbReference type="CDD" id="cd01075">
    <property type="entry name" value="NAD_bind_Leu_Phe_Val_DH"/>
    <property type="match status" value="1"/>
</dbReference>
<accession>A0A8J7SHZ7</accession>
<dbReference type="RefSeq" id="WP_200610322.1">
    <property type="nucleotide sequence ID" value="NZ_JAEHHL010000007.1"/>
</dbReference>
<feature type="domain" description="Glutamate/phenylalanine/leucine/valine/L-tryptophan dehydrogenase C-terminal" evidence="7">
    <location>
        <begin position="141"/>
        <end position="345"/>
    </location>
</feature>
<dbReference type="Gene3D" id="3.40.50.10860">
    <property type="entry name" value="Leucine Dehydrogenase, chain A, domain 1"/>
    <property type="match status" value="1"/>
</dbReference>
<dbReference type="AlphaFoldDB" id="A0A8J7SHZ7"/>
<dbReference type="GO" id="GO:0016639">
    <property type="term" value="F:oxidoreductase activity, acting on the CH-NH2 group of donors, NAD or NADP as acceptor"/>
    <property type="evidence" value="ECO:0007669"/>
    <property type="project" value="InterPro"/>
</dbReference>
<keyword evidence="5" id="KW-0547">Nucleotide-binding</keyword>
<evidence type="ECO:0000313" key="8">
    <source>
        <dbReference type="EMBL" id="MBK0400025.1"/>
    </source>
</evidence>
<feature type="active site" description="Proton donor/acceptor" evidence="4">
    <location>
        <position position="80"/>
    </location>
</feature>